<comment type="caution">
    <text evidence="2">The sequence shown here is derived from an EMBL/GenBank/DDBJ whole genome shotgun (WGS) entry which is preliminary data.</text>
</comment>
<dbReference type="Proteomes" id="UP001422759">
    <property type="component" value="Unassembled WGS sequence"/>
</dbReference>
<evidence type="ECO:0000256" key="1">
    <source>
        <dbReference type="SAM" id="MobiDB-lite"/>
    </source>
</evidence>
<evidence type="ECO:0000313" key="2">
    <source>
        <dbReference type="EMBL" id="GAA2147043.1"/>
    </source>
</evidence>
<name>A0ABN2ZSY7_9ACTN</name>
<organism evidence="2 3">
    <name type="scientific">Kitasatospora kazusensis</name>
    <dbReference type="NCBI Taxonomy" id="407974"/>
    <lineage>
        <taxon>Bacteria</taxon>
        <taxon>Bacillati</taxon>
        <taxon>Actinomycetota</taxon>
        <taxon>Actinomycetes</taxon>
        <taxon>Kitasatosporales</taxon>
        <taxon>Streptomycetaceae</taxon>
        <taxon>Kitasatospora</taxon>
    </lineage>
</organism>
<feature type="region of interest" description="Disordered" evidence="1">
    <location>
        <begin position="1"/>
        <end position="82"/>
    </location>
</feature>
<feature type="compositionally biased region" description="Low complexity" evidence="1">
    <location>
        <begin position="1"/>
        <end position="22"/>
    </location>
</feature>
<gene>
    <name evidence="2" type="ORF">GCM10009760_37490</name>
</gene>
<keyword evidence="3" id="KW-1185">Reference proteome</keyword>
<reference evidence="2 3" key="1">
    <citation type="journal article" date="2019" name="Int. J. Syst. Evol. Microbiol.">
        <title>The Global Catalogue of Microorganisms (GCM) 10K type strain sequencing project: providing services to taxonomists for standard genome sequencing and annotation.</title>
        <authorList>
            <consortium name="The Broad Institute Genomics Platform"/>
            <consortium name="The Broad Institute Genome Sequencing Center for Infectious Disease"/>
            <person name="Wu L."/>
            <person name="Ma J."/>
        </authorList>
    </citation>
    <scope>NUCLEOTIDE SEQUENCE [LARGE SCALE GENOMIC DNA]</scope>
    <source>
        <strain evidence="2 3">JCM 14560</strain>
    </source>
</reference>
<dbReference type="EMBL" id="BAAANT010000020">
    <property type="protein sequence ID" value="GAA2147043.1"/>
    <property type="molecule type" value="Genomic_DNA"/>
</dbReference>
<proteinExistence type="predicted"/>
<accession>A0ABN2ZSY7</accession>
<feature type="compositionally biased region" description="Gly residues" evidence="1">
    <location>
        <begin position="52"/>
        <end position="65"/>
    </location>
</feature>
<sequence length="82" mass="8384">MGEQQGPGQAEQQGPGPEQGGEPRVGERKQPKAKLVFGDPLDRQSGDDTDSGWGGGSGSGSGSASGRGLDWYVSQRPPHHGG</sequence>
<protein>
    <submittedName>
        <fullName evidence="2">Uncharacterized protein</fullName>
    </submittedName>
</protein>
<evidence type="ECO:0000313" key="3">
    <source>
        <dbReference type="Proteomes" id="UP001422759"/>
    </source>
</evidence>
<dbReference type="RefSeq" id="WP_344466432.1">
    <property type="nucleotide sequence ID" value="NZ_BAAANT010000020.1"/>
</dbReference>